<proteinExistence type="predicted"/>
<organism evidence="2 3">
    <name type="scientific">Marinifilum breve</name>
    <dbReference type="NCBI Taxonomy" id="2184082"/>
    <lineage>
        <taxon>Bacteria</taxon>
        <taxon>Pseudomonadati</taxon>
        <taxon>Bacteroidota</taxon>
        <taxon>Bacteroidia</taxon>
        <taxon>Marinilabiliales</taxon>
        <taxon>Marinifilaceae</taxon>
    </lineage>
</organism>
<protein>
    <submittedName>
        <fullName evidence="2">Uncharacterized protein</fullName>
    </submittedName>
</protein>
<keyword evidence="3" id="KW-1185">Reference proteome</keyword>
<accession>A0A2V3ZRD4</accession>
<evidence type="ECO:0000313" key="2">
    <source>
        <dbReference type="EMBL" id="PXX96179.1"/>
    </source>
</evidence>
<sequence length="318" mass="33708">MKENNFKRILSLMKKLIKFSLALIFSLGSIVAVAQDDTQSVGSTHNFKVNVDTDGKHLGDHVGNTYTWLVYKADASGAPVDIDTDGNDDLASSTNEYTFVSTSTGTDINTVQIQWLQTGNYLVEVAETNAGTGACSTLRRIWISVTAGELDLSIAAVEADGSDVTELTSCNDMSGQIIPRGSTDFGKSVRYFAFTMKTDNQDWTGNWGFDYTITENNATGTNSAVVEAVTAGVDVGTAGKVIVTGNHPKIILKVTVDNTPGPSPANNITLNLTATSTTPYIVTGGTNNMELAAKDGNNTLGTAYVITASPNTTDISFD</sequence>
<dbReference type="EMBL" id="QFLI01000012">
    <property type="protein sequence ID" value="PXX96179.1"/>
    <property type="molecule type" value="Genomic_DNA"/>
</dbReference>
<feature type="signal peptide" evidence="1">
    <location>
        <begin position="1"/>
        <end position="34"/>
    </location>
</feature>
<dbReference type="AlphaFoldDB" id="A0A2V3ZRD4"/>
<name>A0A2V3ZRD4_9BACT</name>
<reference evidence="2 3" key="1">
    <citation type="submission" date="2018-05" db="EMBL/GenBank/DDBJ databases">
        <title>Marinifilum breve JC075T sp. nov., a marine bacterium isolated from Yongle Blue Hole in the South China Sea.</title>
        <authorList>
            <person name="Fu T."/>
        </authorList>
    </citation>
    <scope>NUCLEOTIDE SEQUENCE [LARGE SCALE GENOMIC DNA]</scope>
    <source>
        <strain evidence="2 3">JC075</strain>
    </source>
</reference>
<keyword evidence="1" id="KW-0732">Signal</keyword>
<dbReference type="Proteomes" id="UP000248079">
    <property type="component" value="Unassembled WGS sequence"/>
</dbReference>
<feature type="chain" id="PRO_5016177761" evidence="1">
    <location>
        <begin position="35"/>
        <end position="318"/>
    </location>
</feature>
<gene>
    <name evidence="2" type="ORF">DF185_20585</name>
</gene>
<evidence type="ECO:0000256" key="1">
    <source>
        <dbReference type="SAM" id="SignalP"/>
    </source>
</evidence>
<evidence type="ECO:0000313" key="3">
    <source>
        <dbReference type="Proteomes" id="UP000248079"/>
    </source>
</evidence>
<comment type="caution">
    <text evidence="2">The sequence shown here is derived from an EMBL/GenBank/DDBJ whole genome shotgun (WGS) entry which is preliminary data.</text>
</comment>